<reference evidence="6 7" key="1">
    <citation type="submission" date="2019-01" db="EMBL/GenBank/DDBJ databases">
        <title>Senegalimassilia sp. nov. KGMB04484 isolated human feces.</title>
        <authorList>
            <person name="Han K.-I."/>
            <person name="Kim J.-S."/>
            <person name="Lee K.C."/>
            <person name="Suh M.K."/>
            <person name="Eom M.K."/>
            <person name="Lee J.H."/>
            <person name="Park S.-H."/>
            <person name="Kang S.W."/>
            <person name="Park J.-E."/>
            <person name="Oh B.S."/>
            <person name="Yu S.Y."/>
            <person name="Choi S.-H."/>
            <person name="Lee D.H."/>
            <person name="Yoon H."/>
            <person name="Kim B.-Y."/>
            <person name="Lee J.H."/>
            <person name="Lee J.-S."/>
        </authorList>
    </citation>
    <scope>NUCLEOTIDE SEQUENCE [LARGE SCALE GENOMIC DNA]</scope>
    <source>
        <strain evidence="6 7">KGMB04484</strain>
    </source>
</reference>
<keyword evidence="7" id="KW-1185">Reference proteome</keyword>
<dbReference type="PANTHER" id="PTHR24960">
    <property type="entry name" value="PHOTOSYSTEM I IRON-SULFUR CENTER-RELATED"/>
    <property type="match status" value="1"/>
</dbReference>
<dbReference type="InterPro" id="IPR017896">
    <property type="entry name" value="4Fe4S_Fe-S-bd"/>
</dbReference>
<dbReference type="GO" id="GO:0046872">
    <property type="term" value="F:metal ion binding"/>
    <property type="evidence" value="ECO:0007669"/>
    <property type="project" value="UniProtKB-KW"/>
</dbReference>
<dbReference type="EMBL" id="SDPW01000001">
    <property type="protein sequence ID" value="RXZ53364.1"/>
    <property type="molecule type" value="Genomic_DNA"/>
</dbReference>
<protein>
    <submittedName>
        <fullName evidence="6">4Fe-4S dicluster domain-containing protein</fullName>
    </submittedName>
</protein>
<feature type="domain" description="4Fe-4S ferredoxin-type" evidence="5">
    <location>
        <begin position="39"/>
        <end position="68"/>
    </location>
</feature>
<dbReference type="NCBIfam" id="NF038196">
    <property type="entry name" value="ferrodoxin_EFR1"/>
    <property type="match status" value="1"/>
</dbReference>
<keyword evidence="3" id="KW-0408">Iron</keyword>
<evidence type="ECO:0000259" key="5">
    <source>
        <dbReference type="PROSITE" id="PS51379"/>
    </source>
</evidence>
<dbReference type="InterPro" id="IPR050157">
    <property type="entry name" value="PSI_iron-sulfur_center"/>
</dbReference>
<dbReference type="Gene3D" id="3.30.70.20">
    <property type="match status" value="1"/>
</dbReference>
<organism evidence="6 7">
    <name type="scientific">Senegalimassilia faecalis</name>
    <dbReference type="NCBI Taxonomy" id="2509433"/>
    <lineage>
        <taxon>Bacteria</taxon>
        <taxon>Bacillati</taxon>
        <taxon>Actinomycetota</taxon>
        <taxon>Coriobacteriia</taxon>
        <taxon>Coriobacteriales</taxon>
        <taxon>Coriobacteriaceae</taxon>
        <taxon>Senegalimassilia</taxon>
    </lineage>
</organism>
<evidence type="ECO:0000256" key="2">
    <source>
        <dbReference type="ARBA" id="ARBA00022723"/>
    </source>
</evidence>
<dbReference type="PANTHER" id="PTHR24960:SF85">
    <property type="entry name" value="POLYFERREDOXIN PROTEIN VHUB"/>
    <property type="match status" value="1"/>
</dbReference>
<dbReference type="AlphaFoldDB" id="A0A4Q2K1E7"/>
<dbReference type="RefSeq" id="WP_129423093.1">
    <property type="nucleotide sequence ID" value="NZ_SDPW01000001.1"/>
</dbReference>
<dbReference type="InterPro" id="IPR047964">
    <property type="entry name" value="EFR1-like"/>
</dbReference>
<feature type="domain" description="4Fe-4S ferredoxin-type" evidence="5">
    <location>
        <begin position="69"/>
        <end position="97"/>
    </location>
</feature>
<dbReference type="PROSITE" id="PS00198">
    <property type="entry name" value="4FE4S_FER_1"/>
    <property type="match status" value="2"/>
</dbReference>
<evidence type="ECO:0000256" key="1">
    <source>
        <dbReference type="ARBA" id="ARBA00022485"/>
    </source>
</evidence>
<dbReference type="SUPFAM" id="SSF54862">
    <property type="entry name" value="4Fe-4S ferredoxins"/>
    <property type="match status" value="1"/>
</dbReference>
<accession>A0A4Q2K1E7</accession>
<keyword evidence="2" id="KW-0479">Metal-binding</keyword>
<dbReference type="GO" id="GO:0051539">
    <property type="term" value="F:4 iron, 4 sulfur cluster binding"/>
    <property type="evidence" value="ECO:0007669"/>
    <property type="project" value="UniProtKB-KW"/>
</dbReference>
<gene>
    <name evidence="6" type="ORF">ET524_01780</name>
</gene>
<dbReference type="PROSITE" id="PS51379">
    <property type="entry name" value="4FE4S_FER_2"/>
    <property type="match status" value="2"/>
</dbReference>
<dbReference type="Proteomes" id="UP000293345">
    <property type="component" value="Unassembled WGS sequence"/>
</dbReference>
<proteinExistence type="predicted"/>
<dbReference type="InterPro" id="IPR017900">
    <property type="entry name" value="4Fe4S_Fe_S_CS"/>
</dbReference>
<sequence>MRQTGQKRKAKEANMGAWTKANSTDGLLGHVELDRVLDTQNFAISDACVGCGRCERICPAGAIVMDGKRPTWPDAECLMCLGCVRACPARAISYGARQ</sequence>
<keyword evidence="4" id="KW-0411">Iron-sulfur</keyword>
<evidence type="ECO:0000313" key="6">
    <source>
        <dbReference type="EMBL" id="RXZ53364.1"/>
    </source>
</evidence>
<evidence type="ECO:0000313" key="7">
    <source>
        <dbReference type="Proteomes" id="UP000293345"/>
    </source>
</evidence>
<evidence type="ECO:0000256" key="4">
    <source>
        <dbReference type="ARBA" id="ARBA00023014"/>
    </source>
</evidence>
<comment type="caution">
    <text evidence="6">The sequence shown here is derived from an EMBL/GenBank/DDBJ whole genome shotgun (WGS) entry which is preliminary data.</text>
</comment>
<keyword evidence="1" id="KW-0004">4Fe-4S</keyword>
<evidence type="ECO:0000256" key="3">
    <source>
        <dbReference type="ARBA" id="ARBA00023004"/>
    </source>
</evidence>
<name>A0A4Q2K1E7_9ACTN</name>
<dbReference type="Pfam" id="PF13187">
    <property type="entry name" value="Fer4_9"/>
    <property type="match status" value="1"/>
</dbReference>